<sequence length="263" mass="28656">MWRCFTSIQELLHAFLSLSVDTYPTLKVIFILHLALAIIKAAGLLSVVDHGWDLDTARANLDSADTLQVLSDRFITGPRATGYGSTILSSRQRMVSAYAESYLGIRSWYLSKIGSTAAPDAVPMMMDPAFLQDSGVTEGFDFWQRLPFLRGPVQILVLLPKYMMRFGDIVFAFLLVSEGVFAAPNPRGRRGEALAITLIPREFSDFAKRNKPSPQQVAANGRACGNTIRQGVCDNGRCGNFVAPTGFEVVPGADSQCGGVSRA</sequence>
<protein>
    <submittedName>
        <fullName evidence="1">Uncharacterized protein</fullName>
    </submittedName>
</protein>
<proteinExistence type="predicted"/>
<gene>
    <name evidence="1" type="ORF">CSAL01_07163</name>
</gene>
<dbReference type="EMBL" id="JFFI01000069">
    <property type="protein sequence ID" value="KXH69479.1"/>
    <property type="molecule type" value="Genomic_DNA"/>
</dbReference>
<accession>A0A135V9M0</accession>
<organism evidence="1 2">
    <name type="scientific">Colletotrichum salicis</name>
    <dbReference type="NCBI Taxonomy" id="1209931"/>
    <lineage>
        <taxon>Eukaryota</taxon>
        <taxon>Fungi</taxon>
        <taxon>Dikarya</taxon>
        <taxon>Ascomycota</taxon>
        <taxon>Pezizomycotina</taxon>
        <taxon>Sordariomycetes</taxon>
        <taxon>Hypocreomycetidae</taxon>
        <taxon>Glomerellales</taxon>
        <taxon>Glomerellaceae</taxon>
        <taxon>Colletotrichum</taxon>
        <taxon>Colletotrichum acutatum species complex</taxon>
    </lineage>
</organism>
<name>A0A135V9M0_9PEZI</name>
<dbReference type="STRING" id="1209931.A0A135V9M0"/>
<evidence type="ECO:0000313" key="1">
    <source>
        <dbReference type="EMBL" id="KXH69479.1"/>
    </source>
</evidence>
<dbReference type="OrthoDB" id="4839663at2759"/>
<evidence type="ECO:0000313" key="2">
    <source>
        <dbReference type="Proteomes" id="UP000070121"/>
    </source>
</evidence>
<keyword evidence="2" id="KW-1185">Reference proteome</keyword>
<dbReference type="AlphaFoldDB" id="A0A135V9M0"/>
<comment type="caution">
    <text evidence="1">The sequence shown here is derived from an EMBL/GenBank/DDBJ whole genome shotgun (WGS) entry which is preliminary data.</text>
</comment>
<reference evidence="1 2" key="1">
    <citation type="submission" date="2014-02" db="EMBL/GenBank/DDBJ databases">
        <title>The genome sequence of Colletotrichum salicis CBS 607.94.</title>
        <authorList>
            <person name="Baroncelli R."/>
            <person name="Thon M.R."/>
        </authorList>
    </citation>
    <scope>NUCLEOTIDE SEQUENCE [LARGE SCALE GENOMIC DNA]</scope>
    <source>
        <strain evidence="1 2">CBS 607.94</strain>
    </source>
</reference>
<dbReference type="Proteomes" id="UP000070121">
    <property type="component" value="Unassembled WGS sequence"/>
</dbReference>